<dbReference type="PIRSF" id="PIRSF006483">
    <property type="entry name" value="Membrane_protein_YitT"/>
    <property type="match status" value="1"/>
</dbReference>
<accession>A0AAE3AHR6</accession>
<dbReference type="PANTHER" id="PTHR33545">
    <property type="entry name" value="UPF0750 MEMBRANE PROTEIN YITT-RELATED"/>
    <property type="match status" value="1"/>
</dbReference>
<evidence type="ECO:0000256" key="2">
    <source>
        <dbReference type="ARBA" id="ARBA00022475"/>
    </source>
</evidence>
<keyword evidence="2" id="KW-1003">Cell membrane</keyword>
<sequence length="317" mass="34493">MRKNKVAKNVKEFLLDLIFMTAGSVIYAVGLNGFTAPNNIAPGGVSGIAIVLNYLFGTPVGTVILLINVPIIIWAIIEIGYKLVTKTMLAVVLNAACIDIVALFMPVYHGDPLIIMLIGGVCEGVGLSLVFMRGATTGGTDMIARLLNHRLRHLSMGKLMLAVDGCVVLFSAIVYKSIESAVYACIVIFVSTKIIDTILYGTDAGNGKMFFIMSHKNDVIADRIIKEMDRGLTFLKSRSGYLKQDGEVLFCAVRRFEVFRISEIIREEDPDAFVIVGDAGEIAGEGFKPVRSDDRTLGEIIKAIRKTGDKPVSEPKE</sequence>
<feature type="transmembrane region" description="Helical" evidence="6">
    <location>
        <begin position="12"/>
        <end position="34"/>
    </location>
</feature>
<evidence type="ECO:0000259" key="7">
    <source>
        <dbReference type="Pfam" id="PF10035"/>
    </source>
</evidence>
<dbReference type="InterPro" id="IPR003740">
    <property type="entry name" value="YitT"/>
</dbReference>
<name>A0AAE3AHR6_9FIRM</name>
<keyword evidence="4 6" id="KW-1133">Transmembrane helix</keyword>
<dbReference type="GO" id="GO:0005886">
    <property type="term" value="C:plasma membrane"/>
    <property type="evidence" value="ECO:0007669"/>
    <property type="project" value="UniProtKB-SubCell"/>
</dbReference>
<evidence type="ECO:0000256" key="1">
    <source>
        <dbReference type="ARBA" id="ARBA00004651"/>
    </source>
</evidence>
<dbReference type="Gene3D" id="3.30.70.120">
    <property type="match status" value="1"/>
</dbReference>
<keyword evidence="5 6" id="KW-0472">Membrane</keyword>
<dbReference type="Pfam" id="PF02588">
    <property type="entry name" value="YitT_membrane"/>
    <property type="match status" value="1"/>
</dbReference>
<dbReference type="PANTHER" id="PTHR33545:SF9">
    <property type="entry name" value="UPF0750 MEMBRANE PROTEIN YITE"/>
    <property type="match status" value="1"/>
</dbReference>
<feature type="transmembrane region" description="Helical" evidence="6">
    <location>
        <begin position="181"/>
        <end position="201"/>
    </location>
</feature>
<reference evidence="8" key="1">
    <citation type="submission" date="2021-10" db="EMBL/GenBank/DDBJ databases">
        <title>Anaerobic single-cell dispensing facilitates the cultivation of human gut bacteria.</title>
        <authorList>
            <person name="Afrizal A."/>
        </authorList>
    </citation>
    <scope>NUCLEOTIDE SEQUENCE</scope>
    <source>
        <strain evidence="8">CLA-AA-H250</strain>
    </source>
</reference>
<comment type="subcellular location">
    <subcellularLocation>
        <location evidence="1">Cell membrane</location>
        <topology evidence="1">Multi-pass membrane protein</topology>
    </subcellularLocation>
</comment>
<feature type="transmembrane region" description="Helical" evidence="6">
    <location>
        <begin position="89"/>
        <end position="108"/>
    </location>
</feature>
<dbReference type="InterPro" id="IPR051461">
    <property type="entry name" value="UPF0750_membrane"/>
</dbReference>
<dbReference type="RefSeq" id="WP_308448394.1">
    <property type="nucleotide sequence ID" value="NZ_JAJEQC010000001.1"/>
</dbReference>
<evidence type="ECO:0000256" key="4">
    <source>
        <dbReference type="ARBA" id="ARBA00022989"/>
    </source>
</evidence>
<protein>
    <submittedName>
        <fullName evidence="8">YitT family protein</fullName>
    </submittedName>
</protein>
<dbReference type="InterPro" id="IPR015867">
    <property type="entry name" value="N-reg_PII/ATP_PRibTrfase_C"/>
</dbReference>
<gene>
    <name evidence="8" type="ORF">LKD31_01935</name>
</gene>
<feature type="transmembrane region" description="Helical" evidence="6">
    <location>
        <begin position="156"/>
        <end position="175"/>
    </location>
</feature>
<organism evidence="8 9">
    <name type="scientific">Hominenteromicrobium mulieris</name>
    <dbReference type="NCBI Taxonomy" id="2885357"/>
    <lineage>
        <taxon>Bacteria</taxon>
        <taxon>Bacillati</taxon>
        <taxon>Bacillota</taxon>
        <taxon>Clostridia</taxon>
        <taxon>Eubacteriales</taxon>
        <taxon>Oscillospiraceae</taxon>
        <taxon>Hominenteromicrobium</taxon>
    </lineage>
</organism>
<evidence type="ECO:0000256" key="6">
    <source>
        <dbReference type="SAM" id="Phobius"/>
    </source>
</evidence>
<evidence type="ECO:0000313" key="9">
    <source>
        <dbReference type="Proteomes" id="UP001199424"/>
    </source>
</evidence>
<keyword evidence="9" id="KW-1185">Reference proteome</keyword>
<comment type="caution">
    <text evidence="8">The sequence shown here is derived from an EMBL/GenBank/DDBJ whole genome shotgun (WGS) entry which is preliminary data.</text>
</comment>
<dbReference type="InterPro" id="IPR019264">
    <property type="entry name" value="DUF2179"/>
</dbReference>
<dbReference type="AlphaFoldDB" id="A0AAE3AHR6"/>
<proteinExistence type="predicted"/>
<dbReference type="CDD" id="cd16380">
    <property type="entry name" value="YitT_C"/>
    <property type="match status" value="1"/>
</dbReference>
<evidence type="ECO:0000313" key="8">
    <source>
        <dbReference type="EMBL" id="MCC2135777.1"/>
    </source>
</evidence>
<evidence type="ECO:0000256" key="5">
    <source>
        <dbReference type="ARBA" id="ARBA00023136"/>
    </source>
</evidence>
<evidence type="ECO:0000256" key="3">
    <source>
        <dbReference type="ARBA" id="ARBA00022692"/>
    </source>
</evidence>
<dbReference type="EMBL" id="JAJEQC010000001">
    <property type="protein sequence ID" value="MCC2135777.1"/>
    <property type="molecule type" value="Genomic_DNA"/>
</dbReference>
<dbReference type="Pfam" id="PF10035">
    <property type="entry name" value="DUF2179"/>
    <property type="match status" value="1"/>
</dbReference>
<feature type="transmembrane region" description="Helical" evidence="6">
    <location>
        <begin position="54"/>
        <end position="77"/>
    </location>
</feature>
<dbReference type="Proteomes" id="UP001199424">
    <property type="component" value="Unassembled WGS sequence"/>
</dbReference>
<feature type="transmembrane region" description="Helical" evidence="6">
    <location>
        <begin position="114"/>
        <end position="135"/>
    </location>
</feature>
<feature type="domain" description="DUF2179" evidence="7">
    <location>
        <begin position="230"/>
        <end position="284"/>
    </location>
</feature>
<keyword evidence="3 6" id="KW-0812">Transmembrane</keyword>